<gene>
    <name evidence="2" type="ORF">FOMG_18926</name>
</gene>
<name>W9YYU7_FUSOX</name>
<dbReference type="EMBL" id="JH659503">
    <property type="protein sequence ID" value="EXK24335.1"/>
    <property type="molecule type" value="Genomic_DNA"/>
</dbReference>
<protein>
    <submittedName>
        <fullName evidence="2">Uncharacterized protein</fullName>
    </submittedName>
</protein>
<evidence type="ECO:0000256" key="1">
    <source>
        <dbReference type="SAM" id="MobiDB-lite"/>
    </source>
</evidence>
<organism evidence="2">
    <name type="scientific">Fusarium oxysporum f. sp. melonis 26406</name>
    <dbReference type="NCBI Taxonomy" id="1089452"/>
    <lineage>
        <taxon>Eukaryota</taxon>
        <taxon>Fungi</taxon>
        <taxon>Dikarya</taxon>
        <taxon>Ascomycota</taxon>
        <taxon>Pezizomycotina</taxon>
        <taxon>Sordariomycetes</taxon>
        <taxon>Hypocreomycetidae</taxon>
        <taxon>Hypocreales</taxon>
        <taxon>Nectriaceae</taxon>
        <taxon>Fusarium</taxon>
        <taxon>Fusarium oxysporum species complex</taxon>
    </lineage>
</organism>
<reference evidence="2" key="1">
    <citation type="submission" date="2012-04" db="EMBL/GenBank/DDBJ databases">
        <title>The Genome Sequence of Fusarium oxysporum melonis.</title>
        <authorList>
            <consortium name="The Broad Institute Genome Sequencing Platform"/>
            <person name="Ma L.-J."/>
            <person name="Gale L.R."/>
            <person name="Schwartz D.C."/>
            <person name="Zhou S."/>
            <person name="Corby-Kistler H."/>
            <person name="Young S.K."/>
            <person name="Zeng Q."/>
            <person name="Gargeya S."/>
            <person name="Fitzgerald M."/>
            <person name="Haas B."/>
            <person name="Abouelleil A."/>
            <person name="Alvarado L."/>
            <person name="Arachchi H.M."/>
            <person name="Berlin A."/>
            <person name="Brown A."/>
            <person name="Chapman S.B."/>
            <person name="Chen Z."/>
            <person name="Dunbar C."/>
            <person name="Freedman E."/>
            <person name="Gearin G."/>
            <person name="Goldberg J."/>
            <person name="Griggs A."/>
            <person name="Gujja S."/>
            <person name="Heiman D."/>
            <person name="Howarth C."/>
            <person name="Larson L."/>
            <person name="Lui A."/>
            <person name="MacDonald P.J.P."/>
            <person name="Montmayeur A."/>
            <person name="Murphy C."/>
            <person name="Neiman D."/>
            <person name="Pearson M."/>
            <person name="Priest M."/>
            <person name="Roberts A."/>
            <person name="Saif S."/>
            <person name="Shea T."/>
            <person name="Shenoy N."/>
            <person name="Sisk P."/>
            <person name="Stolte C."/>
            <person name="Sykes S."/>
            <person name="Wortman J."/>
            <person name="Nusbaum C."/>
            <person name="Birren B."/>
        </authorList>
    </citation>
    <scope>NUCLEOTIDE SEQUENCE</scope>
    <source>
        <strain evidence="2">26406</strain>
    </source>
</reference>
<dbReference type="HOGENOM" id="CLU_3406441_0_0_1"/>
<sequence>MSSQESITQIGLKARTDPYDAQLRRRNSQI</sequence>
<proteinExistence type="predicted"/>
<dbReference type="Proteomes" id="UP000030703">
    <property type="component" value="Unassembled WGS sequence"/>
</dbReference>
<evidence type="ECO:0000313" key="2">
    <source>
        <dbReference type="EMBL" id="EXK24335.1"/>
    </source>
</evidence>
<dbReference type="VEuPathDB" id="FungiDB:FOMG_18926"/>
<accession>W9YYU7</accession>
<feature type="region of interest" description="Disordered" evidence="1">
    <location>
        <begin position="1"/>
        <end position="30"/>
    </location>
</feature>
<reference evidence="2" key="2">
    <citation type="submission" date="2012-05" db="EMBL/GenBank/DDBJ databases">
        <title>Annotation of the Genome Sequence of Fusarium oxysporum f. sp. melonis 26406.</title>
        <authorList>
            <consortium name="The Broad Institute Genomics Platform"/>
            <person name="Ma L.-J."/>
            <person name="Corby-Kistler H."/>
            <person name="Broz K."/>
            <person name="Gale L.R."/>
            <person name="Jonkers W."/>
            <person name="O'Donnell K."/>
            <person name="Ploetz R."/>
            <person name="Steinberg C."/>
            <person name="Schwartz D.C."/>
            <person name="VanEtten H."/>
            <person name="Zhou S."/>
            <person name="Young S.K."/>
            <person name="Zeng Q."/>
            <person name="Gargeya S."/>
            <person name="Fitzgerald M."/>
            <person name="Abouelleil A."/>
            <person name="Alvarado L."/>
            <person name="Chapman S.B."/>
            <person name="Gainer-Dewar J."/>
            <person name="Goldberg J."/>
            <person name="Griggs A."/>
            <person name="Gujja S."/>
            <person name="Hansen M."/>
            <person name="Howarth C."/>
            <person name="Imamovic A."/>
            <person name="Ireland A."/>
            <person name="Larimer J."/>
            <person name="McCowan C."/>
            <person name="Murphy C."/>
            <person name="Pearson M."/>
            <person name="Poon T.W."/>
            <person name="Priest M."/>
            <person name="Roberts A."/>
            <person name="Saif S."/>
            <person name="Shea T."/>
            <person name="Sykes S."/>
            <person name="Wortman J."/>
            <person name="Nusbaum C."/>
            <person name="Birren B."/>
        </authorList>
    </citation>
    <scope>NUCLEOTIDE SEQUENCE</scope>
    <source>
        <strain evidence="2">26406</strain>
    </source>
</reference>
<dbReference type="AlphaFoldDB" id="W9YYU7"/>